<reference evidence="1 2" key="1">
    <citation type="submission" date="2016-03" db="EMBL/GenBank/DDBJ databases">
        <title>EvidentialGene: Evidence-directed Construction of Genes on Genomes.</title>
        <authorList>
            <person name="Gilbert D.G."/>
            <person name="Choi J.-H."/>
            <person name="Mockaitis K."/>
            <person name="Colbourne J."/>
            <person name="Pfrender M."/>
        </authorList>
    </citation>
    <scope>NUCLEOTIDE SEQUENCE [LARGE SCALE GENOMIC DNA]</scope>
    <source>
        <strain evidence="1 2">Xinb3</strain>
        <tissue evidence="1">Complete organism</tissue>
    </source>
</reference>
<dbReference type="AlphaFoldDB" id="A0A0P5ZQX3"/>
<name>A0A0P5ZQX3_9CRUS</name>
<keyword evidence="2" id="KW-1185">Reference proteome</keyword>
<organism evidence="1 2">
    <name type="scientific">Daphnia magna</name>
    <dbReference type="NCBI Taxonomy" id="35525"/>
    <lineage>
        <taxon>Eukaryota</taxon>
        <taxon>Metazoa</taxon>
        <taxon>Ecdysozoa</taxon>
        <taxon>Arthropoda</taxon>
        <taxon>Crustacea</taxon>
        <taxon>Branchiopoda</taxon>
        <taxon>Diplostraca</taxon>
        <taxon>Cladocera</taxon>
        <taxon>Anomopoda</taxon>
        <taxon>Daphniidae</taxon>
        <taxon>Daphnia</taxon>
    </lineage>
</organism>
<dbReference type="EMBL" id="LRGB01000930">
    <property type="protein sequence ID" value="KZS15013.1"/>
    <property type="molecule type" value="Genomic_DNA"/>
</dbReference>
<accession>A0A0P5ZQX3</accession>
<evidence type="ECO:0000313" key="2">
    <source>
        <dbReference type="Proteomes" id="UP000076858"/>
    </source>
</evidence>
<evidence type="ECO:0000313" key="1">
    <source>
        <dbReference type="EMBL" id="KZS15013.1"/>
    </source>
</evidence>
<protein>
    <submittedName>
        <fullName evidence="1">Uncharacterized protein</fullName>
    </submittedName>
</protein>
<proteinExistence type="predicted"/>
<comment type="caution">
    <text evidence="1">The sequence shown here is derived from an EMBL/GenBank/DDBJ whole genome shotgun (WGS) entry which is preliminary data.</text>
</comment>
<gene>
    <name evidence="1" type="ORF">APZ42_019540</name>
</gene>
<sequence>MALSIFNRPSVRVLVLFVIQWRIMRALRAFLDIYPMFAKCVLCKTHILFLACFSPV</sequence>
<dbReference type="Proteomes" id="UP000076858">
    <property type="component" value="Unassembled WGS sequence"/>
</dbReference>